<dbReference type="EMBL" id="FXAF01000008">
    <property type="protein sequence ID" value="SMF58351.1"/>
    <property type="molecule type" value="Genomic_DNA"/>
</dbReference>
<evidence type="ECO:0000313" key="1">
    <source>
        <dbReference type="EMBL" id="SMF58351.1"/>
    </source>
</evidence>
<dbReference type="STRING" id="464029.SAMN02982989_0750"/>
<gene>
    <name evidence="1" type="ORF">SAMN02982989_0750</name>
</gene>
<reference evidence="2" key="1">
    <citation type="submission" date="2017-04" db="EMBL/GenBank/DDBJ databases">
        <authorList>
            <person name="Varghese N."/>
            <person name="Submissions S."/>
        </authorList>
    </citation>
    <scope>NUCLEOTIDE SEQUENCE [LARGE SCALE GENOMIC DNA]</scope>
    <source>
        <strain evidence="2">B4P</strain>
    </source>
</reference>
<name>A0A1X7FT94_9HYPH</name>
<sequence>MPYGLLLVAGLVACVLSISAMNDDANDEPLVRDIQATLPASR</sequence>
<organism evidence="1 2">
    <name type="scientific">Xaviernesmea oryzae</name>
    <dbReference type="NCBI Taxonomy" id="464029"/>
    <lineage>
        <taxon>Bacteria</taxon>
        <taxon>Pseudomonadati</taxon>
        <taxon>Pseudomonadota</taxon>
        <taxon>Alphaproteobacteria</taxon>
        <taxon>Hyphomicrobiales</taxon>
        <taxon>Rhizobiaceae</taxon>
        <taxon>Rhizobium/Agrobacterium group</taxon>
        <taxon>Xaviernesmea</taxon>
    </lineage>
</organism>
<dbReference type="RefSeq" id="WP_272937856.1">
    <property type="nucleotide sequence ID" value="NZ_FXAF01000008.1"/>
</dbReference>
<proteinExistence type="predicted"/>
<accession>A0A1X7FT94</accession>
<evidence type="ECO:0000313" key="2">
    <source>
        <dbReference type="Proteomes" id="UP000192903"/>
    </source>
</evidence>
<protein>
    <submittedName>
        <fullName evidence="1">Uncharacterized protein</fullName>
    </submittedName>
</protein>
<dbReference type="AlphaFoldDB" id="A0A1X7FT94"/>
<dbReference type="Proteomes" id="UP000192903">
    <property type="component" value="Unassembled WGS sequence"/>
</dbReference>
<keyword evidence="2" id="KW-1185">Reference proteome</keyword>